<keyword evidence="2" id="KW-1185">Reference proteome</keyword>
<evidence type="ECO:0000313" key="2">
    <source>
        <dbReference type="Proteomes" id="UP000784294"/>
    </source>
</evidence>
<sequence>MDSCSRALYSAQQAKLPEARTRRETERRRSLGGHLVGLACNATQHALNSGCSCSSTLTHRAGRKLSVGGARSAQQWYPPVPLHPGLLFNGPSWTRTSQLGSPTGRQWRQSPDNSVEWIAFRVTLKPVKMGNLVRDCSGKHRPDGVHVELGLEL</sequence>
<protein>
    <submittedName>
        <fullName evidence="1">Uncharacterized protein</fullName>
    </submittedName>
</protein>
<evidence type="ECO:0000313" key="1">
    <source>
        <dbReference type="EMBL" id="VEL23893.1"/>
    </source>
</evidence>
<dbReference type="EMBL" id="CAAALY010064643">
    <property type="protein sequence ID" value="VEL23893.1"/>
    <property type="molecule type" value="Genomic_DNA"/>
</dbReference>
<proteinExistence type="predicted"/>
<accession>A0A3S5AS86</accession>
<dbReference type="Proteomes" id="UP000784294">
    <property type="component" value="Unassembled WGS sequence"/>
</dbReference>
<organism evidence="1 2">
    <name type="scientific">Protopolystoma xenopodis</name>
    <dbReference type="NCBI Taxonomy" id="117903"/>
    <lineage>
        <taxon>Eukaryota</taxon>
        <taxon>Metazoa</taxon>
        <taxon>Spiralia</taxon>
        <taxon>Lophotrochozoa</taxon>
        <taxon>Platyhelminthes</taxon>
        <taxon>Monogenea</taxon>
        <taxon>Polyopisthocotylea</taxon>
        <taxon>Polystomatidea</taxon>
        <taxon>Polystomatidae</taxon>
        <taxon>Protopolystoma</taxon>
    </lineage>
</organism>
<name>A0A3S5AS86_9PLAT</name>
<reference evidence="1" key="1">
    <citation type="submission" date="2018-11" db="EMBL/GenBank/DDBJ databases">
        <authorList>
            <consortium name="Pathogen Informatics"/>
        </authorList>
    </citation>
    <scope>NUCLEOTIDE SEQUENCE</scope>
</reference>
<gene>
    <name evidence="1" type="ORF">PXEA_LOCUS17333</name>
</gene>
<dbReference type="AlphaFoldDB" id="A0A3S5AS86"/>
<comment type="caution">
    <text evidence="1">The sequence shown here is derived from an EMBL/GenBank/DDBJ whole genome shotgun (WGS) entry which is preliminary data.</text>
</comment>